<feature type="region of interest" description="Disordered" evidence="1">
    <location>
        <begin position="315"/>
        <end position="338"/>
    </location>
</feature>
<keyword evidence="3" id="KW-1185">Reference proteome</keyword>
<evidence type="ECO:0000256" key="1">
    <source>
        <dbReference type="SAM" id="MobiDB-lite"/>
    </source>
</evidence>
<dbReference type="EMBL" id="ML122265">
    <property type="protein sequence ID" value="RPD60478.1"/>
    <property type="molecule type" value="Genomic_DNA"/>
</dbReference>
<proteinExistence type="predicted"/>
<name>A0A5C2SB35_9APHY</name>
<feature type="compositionally biased region" description="Acidic residues" evidence="1">
    <location>
        <begin position="48"/>
        <end position="67"/>
    </location>
</feature>
<protein>
    <recommendedName>
        <fullName evidence="4">BTB domain-containing protein</fullName>
    </recommendedName>
</protein>
<feature type="compositionally biased region" description="Polar residues" evidence="1">
    <location>
        <begin position="91"/>
        <end position="105"/>
    </location>
</feature>
<dbReference type="AlphaFoldDB" id="A0A5C2SB35"/>
<accession>A0A5C2SB35</accession>
<feature type="compositionally biased region" description="Polar residues" evidence="1">
    <location>
        <begin position="234"/>
        <end position="250"/>
    </location>
</feature>
<evidence type="ECO:0000313" key="2">
    <source>
        <dbReference type="EMBL" id="RPD60478.1"/>
    </source>
</evidence>
<evidence type="ECO:0000313" key="3">
    <source>
        <dbReference type="Proteomes" id="UP000313359"/>
    </source>
</evidence>
<gene>
    <name evidence="2" type="ORF">L227DRAFT_653196</name>
</gene>
<dbReference type="Proteomes" id="UP000313359">
    <property type="component" value="Unassembled WGS sequence"/>
</dbReference>
<feature type="region of interest" description="Disordered" evidence="1">
    <location>
        <begin position="1"/>
        <end position="126"/>
    </location>
</feature>
<dbReference type="OrthoDB" id="2757726at2759"/>
<organism evidence="2 3">
    <name type="scientific">Lentinus tigrinus ALCF2SS1-6</name>
    <dbReference type="NCBI Taxonomy" id="1328759"/>
    <lineage>
        <taxon>Eukaryota</taxon>
        <taxon>Fungi</taxon>
        <taxon>Dikarya</taxon>
        <taxon>Basidiomycota</taxon>
        <taxon>Agaricomycotina</taxon>
        <taxon>Agaricomycetes</taxon>
        <taxon>Polyporales</taxon>
        <taxon>Polyporaceae</taxon>
        <taxon>Lentinus</taxon>
    </lineage>
</organism>
<reference evidence="2" key="1">
    <citation type="journal article" date="2018" name="Genome Biol. Evol.">
        <title>Genomics and development of Lentinus tigrinus, a white-rot wood-decaying mushroom with dimorphic fruiting bodies.</title>
        <authorList>
            <person name="Wu B."/>
            <person name="Xu Z."/>
            <person name="Knudson A."/>
            <person name="Carlson A."/>
            <person name="Chen N."/>
            <person name="Kovaka S."/>
            <person name="LaButti K."/>
            <person name="Lipzen A."/>
            <person name="Pennachio C."/>
            <person name="Riley R."/>
            <person name="Schakwitz W."/>
            <person name="Umezawa K."/>
            <person name="Ohm R.A."/>
            <person name="Grigoriev I.V."/>
            <person name="Nagy L.G."/>
            <person name="Gibbons J."/>
            <person name="Hibbett D."/>
        </authorList>
    </citation>
    <scope>NUCLEOTIDE SEQUENCE [LARGE SCALE GENOMIC DNA]</scope>
    <source>
        <strain evidence="2">ALCF2SS1-6</strain>
    </source>
</reference>
<evidence type="ECO:0008006" key="4">
    <source>
        <dbReference type="Google" id="ProtNLM"/>
    </source>
</evidence>
<feature type="region of interest" description="Disordered" evidence="1">
    <location>
        <begin position="163"/>
        <end position="262"/>
    </location>
</feature>
<sequence length="646" mass="71108">MSSEKQQENIVPYTSRLRARPCPAPGELQVNDDNDKEAVLKDSSPSFDYDDPDDGDYNDDDHDDDDCSEPKIRVRRSRISLASKADAVSVTGGTSYSRDNVSQARASDPKVPAKRAADDLAPPNPFEQKRSMFLRLRQLRGMHARSTTGGIDVTQPRQYHPNLPPFGRATVPEPTSSHSRHDASADPLSHSKPSSFREALPLFPPWSAGTVVPKPTRDARTLPKAIAKRRSKPNAISSTEPGNAQRSTPQPAAIPPSEAPQSVPIGPNLAAVAAVAASGAAPLPVLQPKSQAAPDFSAPAHSAPAEPQIVELNPVSTPFAPAPASGHGAPVQERSSAKLAPAQSAALPAFPPLSARSREFWYRDGNIVVKVEGMYFNLLQSRLERHCGLFERVFAERSWTTVSGRKVVEVNDLKLQDFETFLNYLEIPMEHSIMTASMDTVMSLLRASSAVSCKVLGRLAEQRAFGPWTSTEIPAPGDKLTGRPYREAIKMLSLSRELKVSLAQKQALYSLLADEQFWSDIASQRAEVDLSDKDILLLYRARVTIQEKWRILALTPPSEPCQLDVCVRAEGARNALWWGQMAEYTKAEVRDPLRSALNVKTAVPEMGHWCRACLEERRRAWDNARNLWWSDLDQLLDIALPENAHA</sequence>